<dbReference type="Proteomes" id="UP000306602">
    <property type="component" value="Unassembled WGS sequence"/>
</dbReference>
<dbReference type="Pfam" id="PF01292">
    <property type="entry name" value="Ni_hydr_CYTB"/>
    <property type="match status" value="1"/>
</dbReference>
<feature type="transmembrane region" description="Helical" evidence="13">
    <location>
        <begin position="58"/>
        <end position="82"/>
    </location>
</feature>
<keyword evidence="8" id="KW-0249">Electron transport</keyword>
<dbReference type="GO" id="GO:0022904">
    <property type="term" value="P:respiratory electron transport chain"/>
    <property type="evidence" value="ECO:0007669"/>
    <property type="project" value="InterPro"/>
</dbReference>
<evidence type="ECO:0000256" key="13">
    <source>
        <dbReference type="SAM" id="Phobius"/>
    </source>
</evidence>
<dbReference type="InterPro" id="IPR016174">
    <property type="entry name" value="Di-haem_cyt_TM"/>
</dbReference>
<dbReference type="GO" id="GO:0009055">
    <property type="term" value="F:electron transfer activity"/>
    <property type="evidence" value="ECO:0007669"/>
    <property type="project" value="InterPro"/>
</dbReference>
<keyword evidence="11 13" id="KW-0472">Membrane</keyword>
<name>A0A4S4NL14_9RHOB</name>
<evidence type="ECO:0000256" key="10">
    <source>
        <dbReference type="ARBA" id="ARBA00023004"/>
    </source>
</evidence>
<dbReference type="InterPro" id="IPR052168">
    <property type="entry name" value="Cytochrome_b561_oxidase"/>
</dbReference>
<keyword evidence="16" id="KW-1185">Reference proteome</keyword>
<feature type="domain" description="Cytochrome b561 bacterial/Ni-hydrogenase" evidence="14">
    <location>
        <begin position="58"/>
        <end position="239"/>
    </location>
</feature>
<keyword evidence="10" id="KW-0408">Iron</keyword>
<dbReference type="OrthoDB" id="1247465at2"/>
<evidence type="ECO:0000313" key="15">
    <source>
        <dbReference type="EMBL" id="THH36840.1"/>
    </source>
</evidence>
<evidence type="ECO:0000256" key="8">
    <source>
        <dbReference type="ARBA" id="ARBA00022982"/>
    </source>
</evidence>
<keyword evidence="9 13" id="KW-1133">Transmembrane helix</keyword>
<protein>
    <submittedName>
        <fullName evidence="15">Cytochrome b</fullName>
    </submittedName>
</protein>
<dbReference type="PANTHER" id="PTHR30529:SF7">
    <property type="entry name" value="CYTOCHROME B561 BACTERIAL_NI-HYDROGENASE DOMAIN-CONTAINING PROTEIN"/>
    <property type="match status" value="1"/>
</dbReference>
<evidence type="ECO:0000256" key="11">
    <source>
        <dbReference type="ARBA" id="ARBA00023136"/>
    </source>
</evidence>
<gene>
    <name evidence="15" type="ORF">E4Z66_07795</name>
</gene>
<keyword evidence="5" id="KW-0349">Heme</keyword>
<evidence type="ECO:0000256" key="4">
    <source>
        <dbReference type="ARBA" id="ARBA00022475"/>
    </source>
</evidence>
<feature type="transmembrane region" description="Helical" evidence="13">
    <location>
        <begin position="138"/>
        <end position="158"/>
    </location>
</feature>
<evidence type="ECO:0000256" key="3">
    <source>
        <dbReference type="ARBA" id="ARBA00022448"/>
    </source>
</evidence>
<accession>A0A4S4NL14</accession>
<evidence type="ECO:0000256" key="2">
    <source>
        <dbReference type="ARBA" id="ARBA00004651"/>
    </source>
</evidence>
<evidence type="ECO:0000256" key="5">
    <source>
        <dbReference type="ARBA" id="ARBA00022617"/>
    </source>
</evidence>
<comment type="subcellular location">
    <subcellularLocation>
        <location evidence="2">Cell membrane</location>
        <topology evidence="2">Multi-pass membrane protein</topology>
    </subcellularLocation>
</comment>
<comment type="cofactor">
    <cofactor evidence="1">
        <name>heme b</name>
        <dbReference type="ChEBI" id="CHEBI:60344"/>
    </cofactor>
</comment>
<keyword evidence="4" id="KW-1003">Cell membrane</keyword>
<sequence length="248" mass="27892">MRRGRCRPAKLHHAVISGPIDVFRSPHVHGMPDVVPDRTQRRTSAVSSISITNTRDGYGLIAITLHWIVAAAFIVNYALIYWTQWYVEPRTEEYFGLLSTHTAIGVSVVVFVFLRVISRWMQPVPEDAPGTRLEHLGAHAVHILLYIAMFVTPLTGYFGQGGPSQLFFAIEIPSFQNTWLFQTVIDGGLGISWESWEGVMDYIHKTIAPWVVGLLILAHAGAALFHHVVRRDRVLIRMIDPRKSSNSS</sequence>
<comment type="caution">
    <text evidence="15">The sequence shown here is derived from an EMBL/GenBank/DDBJ whole genome shotgun (WGS) entry which is preliminary data.</text>
</comment>
<keyword evidence="6 13" id="KW-0812">Transmembrane</keyword>
<keyword evidence="3" id="KW-0813">Transport</keyword>
<dbReference type="GO" id="GO:0005886">
    <property type="term" value="C:plasma membrane"/>
    <property type="evidence" value="ECO:0007669"/>
    <property type="project" value="UniProtKB-SubCell"/>
</dbReference>
<dbReference type="GO" id="GO:0046872">
    <property type="term" value="F:metal ion binding"/>
    <property type="evidence" value="ECO:0007669"/>
    <property type="project" value="UniProtKB-KW"/>
</dbReference>
<reference evidence="15 16" key="1">
    <citation type="submission" date="2019-04" db="EMBL/GenBank/DDBJ databases">
        <title>Shimia ponticola sp. nov., isolated from seawater.</title>
        <authorList>
            <person name="Kim Y.-O."/>
            <person name="Yoon J.-H."/>
        </authorList>
    </citation>
    <scope>NUCLEOTIDE SEQUENCE [LARGE SCALE GENOMIC DNA]</scope>
    <source>
        <strain evidence="15 16">MYP11</strain>
    </source>
</reference>
<dbReference type="GO" id="GO:0020037">
    <property type="term" value="F:heme binding"/>
    <property type="evidence" value="ECO:0007669"/>
    <property type="project" value="TreeGrafter"/>
</dbReference>
<dbReference type="InterPro" id="IPR011577">
    <property type="entry name" value="Cyt_b561_bac/Ni-Hgenase"/>
</dbReference>
<feature type="transmembrane region" description="Helical" evidence="13">
    <location>
        <begin position="94"/>
        <end position="117"/>
    </location>
</feature>
<dbReference type="PANTHER" id="PTHR30529">
    <property type="entry name" value="CYTOCHROME B561"/>
    <property type="match status" value="1"/>
</dbReference>
<evidence type="ECO:0000256" key="7">
    <source>
        <dbReference type="ARBA" id="ARBA00022723"/>
    </source>
</evidence>
<evidence type="ECO:0000256" key="1">
    <source>
        <dbReference type="ARBA" id="ARBA00001970"/>
    </source>
</evidence>
<evidence type="ECO:0000256" key="12">
    <source>
        <dbReference type="ARBA" id="ARBA00037975"/>
    </source>
</evidence>
<comment type="similarity">
    <text evidence="12">Belongs to the cytochrome b561 family.</text>
</comment>
<dbReference type="EMBL" id="SRKY01000002">
    <property type="protein sequence ID" value="THH36840.1"/>
    <property type="molecule type" value="Genomic_DNA"/>
</dbReference>
<proteinExistence type="inferred from homology"/>
<evidence type="ECO:0000313" key="16">
    <source>
        <dbReference type="Proteomes" id="UP000306602"/>
    </source>
</evidence>
<dbReference type="AlphaFoldDB" id="A0A4S4NL14"/>
<evidence type="ECO:0000259" key="14">
    <source>
        <dbReference type="Pfam" id="PF01292"/>
    </source>
</evidence>
<evidence type="ECO:0000256" key="9">
    <source>
        <dbReference type="ARBA" id="ARBA00022989"/>
    </source>
</evidence>
<keyword evidence="7" id="KW-0479">Metal-binding</keyword>
<feature type="transmembrane region" description="Helical" evidence="13">
    <location>
        <begin position="207"/>
        <end position="229"/>
    </location>
</feature>
<dbReference type="SUPFAM" id="SSF81342">
    <property type="entry name" value="Transmembrane di-heme cytochromes"/>
    <property type="match status" value="1"/>
</dbReference>
<evidence type="ECO:0000256" key="6">
    <source>
        <dbReference type="ARBA" id="ARBA00022692"/>
    </source>
</evidence>
<organism evidence="15 16">
    <name type="scientific">Aliishimia ponticola</name>
    <dbReference type="NCBI Taxonomy" id="2499833"/>
    <lineage>
        <taxon>Bacteria</taxon>
        <taxon>Pseudomonadati</taxon>
        <taxon>Pseudomonadota</taxon>
        <taxon>Alphaproteobacteria</taxon>
        <taxon>Rhodobacterales</taxon>
        <taxon>Paracoccaceae</taxon>
        <taxon>Aliishimia</taxon>
    </lineage>
</organism>